<accession>A0ACC1MMT9</accession>
<reference evidence="1" key="1">
    <citation type="submission" date="2022-08" db="EMBL/GenBank/DDBJ databases">
        <title>Genome Sequence of Lecanicillium fungicola.</title>
        <authorList>
            <person name="Buettner E."/>
        </authorList>
    </citation>
    <scope>NUCLEOTIDE SEQUENCE</scope>
    <source>
        <strain evidence="1">Babe33</strain>
    </source>
</reference>
<evidence type="ECO:0000313" key="1">
    <source>
        <dbReference type="EMBL" id="KAJ2967951.1"/>
    </source>
</evidence>
<organism evidence="1 2">
    <name type="scientific">Zarea fungicola</name>
    <dbReference type="NCBI Taxonomy" id="93591"/>
    <lineage>
        <taxon>Eukaryota</taxon>
        <taxon>Fungi</taxon>
        <taxon>Dikarya</taxon>
        <taxon>Ascomycota</taxon>
        <taxon>Pezizomycotina</taxon>
        <taxon>Sordariomycetes</taxon>
        <taxon>Hypocreomycetidae</taxon>
        <taxon>Hypocreales</taxon>
        <taxon>Cordycipitaceae</taxon>
        <taxon>Zarea</taxon>
    </lineage>
</organism>
<dbReference type="Proteomes" id="UP001143910">
    <property type="component" value="Unassembled WGS sequence"/>
</dbReference>
<comment type="caution">
    <text evidence="1">The sequence shown here is derived from an EMBL/GenBank/DDBJ whole genome shotgun (WGS) entry which is preliminary data.</text>
</comment>
<evidence type="ECO:0000313" key="2">
    <source>
        <dbReference type="Proteomes" id="UP001143910"/>
    </source>
</evidence>
<protein>
    <submittedName>
        <fullName evidence="1">Uncharacterized protein</fullName>
    </submittedName>
</protein>
<dbReference type="EMBL" id="JANJQO010002143">
    <property type="protein sequence ID" value="KAJ2967951.1"/>
    <property type="molecule type" value="Genomic_DNA"/>
</dbReference>
<keyword evidence="2" id="KW-1185">Reference proteome</keyword>
<name>A0ACC1MMT9_9HYPO</name>
<proteinExistence type="predicted"/>
<sequence>MDDLCDDADGIGIRVKEFLRKHFKGQRSPKAIVYLRRTNEMFRNDDDLFKYMKKVAQKRRGKSKLSQELVRVTELSDTESDMAKAARSRHR</sequence>
<gene>
    <name evidence="1" type="ORF">NQ176_g9418</name>
</gene>